<evidence type="ECO:0000313" key="2">
    <source>
        <dbReference type="Proteomes" id="UP001201980"/>
    </source>
</evidence>
<evidence type="ECO:0000313" key="1">
    <source>
        <dbReference type="EMBL" id="KAJ2890784.1"/>
    </source>
</evidence>
<dbReference type="Proteomes" id="UP001201980">
    <property type="component" value="Unassembled WGS sequence"/>
</dbReference>
<gene>
    <name evidence="1" type="ORF">MKZ38_001341</name>
</gene>
<comment type="caution">
    <text evidence="1">The sequence shown here is derived from an EMBL/GenBank/DDBJ whole genome shotgun (WGS) entry which is preliminary data.</text>
</comment>
<organism evidence="1 2">
    <name type="scientific">Zalerion maritima</name>
    <dbReference type="NCBI Taxonomy" id="339359"/>
    <lineage>
        <taxon>Eukaryota</taxon>
        <taxon>Fungi</taxon>
        <taxon>Dikarya</taxon>
        <taxon>Ascomycota</taxon>
        <taxon>Pezizomycotina</taxon>
        <taxon>Sordariomycetes</taxon>
        <taxon>Lulworthiomycetidae</taxon>
        <taxon>Lulworthiales</taxon>
        <taxon>Lulworthiaceae</taxon>
        <taxon>Zalerion</taxon>
    </lineage>
</organism>
<reference evidence="1" key="1">
    <citation type="submission" date="2022-07" db="EMBL/GenBank/DDBJ databases">
        <title>Draft genome sequence of Zalerion maritima ATCC 34329, a (micro)plastics degrading marine fungus.</title>
        <authorList>
            <person name="Paco A."/>
            <person name="Goncalves M.F.M."/>
            <person name="Rocha-Santos T.A.P."/>
            <person name="Alves A."/>
        </authorList>
    </citation>
    <scope>NUCLEOTIDE SEQUENCE</scope>
    <source>
        <strain evidence="1">ATCC 34329</strain>
    </source>
</reference>
<dbReference type="EMBL" id="JAKWBI020001369">
    <property type="protein sequence ID" value="KAJ2890784.1"/>
    <property type="molecule type" value="Genomic_DNA"/>
</dbReference>
<name>A0AAD5WMZ1_9PEZI</name>
<accession>A0AAD5WMZ1</accession>
<keyword evidence="2" id="KW-1185">Reference proteome</keyword>
<protein>
    <submittedName>
        <fullName evidence="1">Uncharacterized protein</fullName>
    </submittedName>
</protein>
<sequence>MHFSLSQSLATVVVGATVSNATPYHPPKGLTSRAPPAMARRVHNPLHKRFSDEVDLSVFSLVDQVLFDGNTGLSALVPVVGANDGGNIVNLTCNECLLDGQVTFTFLEEVQEFFDETIILPIDPVGDAANLIQALDEVGRATARVELKGFKAHFDLGLSMASGDSFAFTLISVPIIGVVLPPTGTTKIIEAGLIAAIDLVFSADTEIDIEGGFEVSIPDGAFFELGINNGEIIDTDFFDGGIIANEIPVSVNTGTSGVFKVSLRLRVQVGVTAGLPAPLPGAVDVGAVAYANIIELVGTFNKTEACDLEASVIFDINVGAGLKANLDLGFEKFNVPAPEVQTTLFTLDILGPTCLVGNGTAAPTSLLTLTGTTASETPIMASTDNYTTETWTKTTDTTVTVTECLPSPTKTTIFVTATGYKMNQTGETTSSEAVSTVLSMSKCLVSIAPGGNCPIDQVTGVVPGEATTTATASVSANMTEEAYASEYATDVVTSFTETPAATTAAADIPGPVLGDDGIVNGTLSEPSTATETPIQVAGAADIRARGSAMALFSALVGVVVFL</sequence>
<proteinExistence type="predicted"/>
<dbReference type="AlphaFoldDB" id="A0AAD5WMZ1"/>